<keyword evidence="2" id="KW-1185">Reference proteome</keyword>
<organism evidence="1 2">
    <name type="scientific">Pluteus cervinus</name>
    <dbReference type="NCBI Taxonomy" id="181527"/>
    <lineage>
        <taxon>Eukaryota</taxon>
        <taxon>Fungi</taxon>
        <taxon>Dikarya</taxon>
        <taxon>Basidiomycota</taxon>
        <taxon>Agaricomycotina</taxon>
        <taxon>Agaricomycetes</taxon>
        <taxon>Agaricomycetidae</taxon>
        <taxon>Agaricales</taxon>
        <taxon>Pluteineae</taxon>
        <taxon>Pluteaceae</taxon>
        <taxon>Pluteus</taxon>
    </lineage>
</organism>
<sequence length="133" mass="14441">MEQLKQLVSAVTDLGVKAPALEQAKEAVFGGALTEDALVDAIKGAASKPGSTWARILPAIVGPRTDDNYISAINLTLKTRRELKEARKITRFWKTLALADPSHDGVLTPSPSELSDVVEELSTERRMAIKELM</sequence>
<gene>
    <name evidence="1" type="ORF">BDN72DRAFT_766288</name>
</gene>
<proteinExistence type="predicted"/>
<dbReference type="EMBL" id="ML208311">
    <property type="protein sequence ID" value="TFK70573.1"/>
    <property type="molecule type" value="Genomic_DNA"/>
</dbReference>
<evidence type="ECO:0000313" key="1">
    <source>
        <dbReference type="EMBL" id="TFK70573.1"/>
    </source>
</evidence>
<accession>A0ACD3AXV9</accession>
<evidence type="ECO:0000313" key="2">
    <source>
        <dbReference type="Proteomes" id="UP000308600"/>
    </source>
</evidence>
<dbReference type="Proteomes" id="UP000308600">
    <property type="component" value="Unassembled WGS sequence"/>
</dbReference>
<name>A0ACD3AXV9_9AGAR</name>
<reference evidence="1 2" key="1">
    <citation type="journal article" date="2019" name="Nat. Ecol. Evol.">
        <title>Megaphylogeny resolves global patterns of mushroom evolution.</title>
        <authorList>
            <person name="Varga T."/>
            <person name="Krizsan K."/>
            <person name="Foldi C."/>
            <person name="Dima B."/>
            <person name="Sanchez-Garcia M."/>
            <person name="Sanchez-Ramirez S."/>
            <person name="Szollosi G.J."/>
            <person name="Szarkandi J.G."/>
            <person name="Papp V."/>
            <person name="Albert L."/>
            <person name="Andreopoulos W."/>
            <person name="Angelini C."/>
            <person name="Antonin V."/>
            <person name="Barry K.W."/>
            <person name="Bougher N.L."/>
            <person name="Buchanan P."/>
            <person name="Buyck B."/>
            <person name="Bense V."/>
            <person name="Catcheside P."/>
            <person name="Chovatia M."/>
            <person name="Cooper J."/>
            <person name="Damon W."/>
            <person name="Desjardin D."/>
            <person name="Finy P."/>
            <person name="Geml J."/>
            <person name="Haridas S."/>
            <person name="Hughes K."/>
            <person name="Justo A."/>
            <person name="Karasinski D."/>
            <person name="Kautmanova I."/>
            <person name="Kiss B."/>
            <person name="Kocsube S."/>
            <person name="Kotiranta H."/>
            <person name="LaButti K.M."/>
            <person name="Lechner B.E."/>
            <person name="Liimatainen K."/>
            <person name="Lipzen A."/>
            <person name="Lukacs Z."/>
            <person name="Mihaltcheva S."/>
            <person name="Morgado L.N."/>
            <person name="Niskanen T."/>
            <person name="Noordeloos M.E."/>
            <person name="Ohm R.A."/>
            <person name="Ortiz-Santana B."/>
            <person name="Ovrebo C."/>
            <person name="Racz N."/>
            <person name="Riley R."/>
            <person name="Savchenko A."/>
            <person name="Shiryaev A."/>
            <person name="Soop K."/>
            <person name="Spirin V."/>
            <person name="Szebenyi C."/>
            <person name="Tomsovsky M."/>
            <person name="Tulloss R.E."/>
            <person name="Uehling J."/>
            <person name="Grigoriev I.V."/>
            <person name="Vagvolgyi C."/>
            <person name="Papp T."/>
            <person name="Martin F.M."/>
            <person name="Miettinen O."/>
            <person name="Hibbett D.S."/>
            <person name="Nagy L.G."/>
        </authorList>
    </citation>
    <scope>NUCLEOTIDE SEQUENCE [LARGE SCALE GENOMIC DNA]</scope>
    <source>
        <strain evidence="1 2">NL-1719</strain>
    </source>
</reference>
<protein>
    <submittedName>
        <fullName evidence="1">Uncharacterized protein</fullName>
    </submittedName>
</protein>
<feature type="non-terminal residue" evidence="1">
    <location>
        <position position="133"/>
    </location>
</feature>